<name>A0A1D1VMK8_RAMVA</name>
<sequence length="101" mass="11127">MAAFGQEYIYERVEERHVDDDTGEVTVEVGEDWGGQDVSMNYKASPPRTVKQPPSLQAHYKAPASTPEPSLTFDDFPLQEIPLNNHHGAVPFPKSGVISSS</sequence>
<reference evidence="2 3" key="1">
    <citation type="journal article" date="2016" name="Nat. Commun.">
        <title>Extremotolerant tardigrade genome and improved radiotolerance of human cultured cells by tardigrade-unique protein.</title>
        <authorList>
            <person name="Hashimoto T."/>
            <person name="Horikawa D.D."/>
            <person name="Saito Y."/>
            <person name="Kuwahara H."/>
            <person name="Kozuka-Hata H."/>
            <person name="Shin-I T."/>
            <person name="Minakuchi Y."/>
            <person name="Ohishi K."/>
            <person name="Motoyama A."/>
            <person name="Aizu T."/>
            <person name="Enomoto A."/>
            <person name="Kondo K."/>
            <person name="Tanaka S."/>
            <person name="Hara Y."/>
            <person name="Koshikawa S."/>
            <person name="Sagara H."/>
            <person name="Miura T."/>
            <person name="Yokobori S."/>
            <person name="Miyagawa K."/>
            <person name="Suzuki Y."/>
            <person name="Kubo T."/>
            <person name="Oyama M."/>
            <person name="Kohara Y."/>
            <person name="Fujiyama A."/>
            <person name="Arakawa K."/>
            <person name="Katayama T."/>
            <person name="Toyoda A."/>
            <person name="Kunieda T."/>
        </authorList>
    </citation>
    <scope>NUCLEOTIDE SEQUENCE [LARGE SCALE GENOMIC DNA]</scope>
    <source>
        <strain evidence="2 3">YOKOZUNA-1</strain>
    </source>
</reference>
<comment type="caution">
    <text evidence="2">The sequence shown here is derived from an EMBL/GenBank/DDBJ whole genome shotgun (WGS) entry which is preliminary data.</text>
</comment>
<proteinExistence type="predicted"/>
<dbReference type="Proteomes" id="UP000186922">
    <property type="component" value="Unassembled WGS sequence"/>
</dbReference>
<keyword evidence="3" id="KW-1185">Reference proteome</keyword>
<evidence type="ECO:0000313" key="2">
    <source>
        <dbReference type="EMBL" id="GAV02161.1"/>
    </source>
</evidence>
<protein>
    <submittedName>
        <fullName evidence="2">Uncharacterized protein</fullName>
    </submittedName>
</protein>
<accession>A0A1D1VMK8</accession>
<dbReference type="EMBL" id="BDGG01000008">
    <property type="protein sequence ID" value="GAV02161.1"/>
    <property type="molecule type" value="Genomic_DNA"/>
</dbReference>
<evidence type="ECO:0000256" key="1">
    <source>
        <dbReference type="SAM" id="MobiDB-lite"/>
    </source>
</evidence>
<evidence type="ECO:0000313" key="3">
    <source>
        <dbReference type="Proteomes" id="UP000186922"/>
    </source>
</evidence>
<organism evidence="2 3">
    <name type="scientific">Ramazzottius varieornatus</name>
    <name type="common">Water bear</name>
    <name type="synonym">Tardigrade</name>
    <dbReference type="NCBI Taxonomy" id="947166"/>
    <lineage>
        <taxon>Eukaryota</taxon>
        <taxon>Metazoa</taxon>
        <taxon>Ecdysozoa</taxon>
        <taxon>Tardigrada</taxon>
        <taxon>Eutardigrada</taxon>
        <taxon>Parachela</taxon>
        <taxon>Hypsibioidea</taxon>
        <taxon>Ramazzottiidae</taxon>
        <taxon>Ramazzottius</taxon>
    </lineage>
</organism>
<feature type="region of interest" description="Disordered" evidence="1">
    <location>
        <begin position="30"/>
        <end position="75"/>
    </location>
</feature>
<dbReference type="AlphaFoldDB" id="A0A1D1VMK8"/>
<gene>
    <name evidence="2" type="primary">RvY_12760-1</name>
    <name evidence="2" type="synonym">RvY_12760.1</name>
    <name evidence="2" type="ORF">RvY_12760</name>
</gene>